<keyword evidence="6 8" id="KW-0539">Nucleus</keyword>
<keyword evidence="5 8" id="KW-0508">mRNA splicing</keyword>
<dbReference type="CDD" id="cd12230">
    <property type="entry name" value="RRM1_U2AF65"/>
    <property type="match status" value="1"/>
</dbReference>
<evidence type="ECO:0000256" key="6">
    <source>
        <dbReference type="ARBA" id="ARBA00023242"/>
    </source>
</evidence>
<dbReference type="InterPro" id="IPR035979">
    <property type="entry name" value="RBD_domain_sf"/>
</dbReference>
<evidence type="ECO:0000313" key="14">
    <source>
        <dbReference type="Proteomes" id="UP000290189"/>
    </source>
</evidence>
<evidence type="ECO:0000256" key="4">
    <source>
        <dbReference type="ARBA" id="ARBA00022884"/>
    </source>
</evidence>
<dbReference type="NCBIfam" id="TIGR01642">
    <property type="entry name" value="U2AF_lg"/>
    <property type="match status" value="1"/>
</dbReference>
<geneLocation type="mitochondrion" evidence="12"/>
<evidence type="ECO:0000256" key="8">
    <source>
        <dbReference type="RuleBase" id="RU364135"/>
    </source>
</evidence>
<feature type="domain" description="RRM" evidence="10">
    <location>
        <begin position="242"/>
        <end position="320"/>
    </location>
</feature>
<dbReference type="Proteomes" id="UP000290189">
    <property type="component" value="Unassembled WGS sequence"/>
</dbReference>
<dbReference type="AlphaFoldDB" id="A0A0G4IX28"/>
<evidence type="ECO:0000313" key="12">
    <source>
        <dbReference type="EMBL" id="SPR02098.1"/>
    </source>
</evidence>
<dbReference type="SMART" id="SM00361">
    <property type="entry name" value="RRM_1"/>
    <property type="match status" value="2"/>
</dbReference>
<dbReference type="PANTHER" id="PTHR23139">
    <property type="entry name" value="RNA-BINDING PROTEIN"/>
    <property type="match status" value="1"/>
</dbReference>
<keyword evidence="2 8" id="KW-0507">mRNA processing</keyword>
<dbReference type="GO" id="GO:0005634">
    <property type="term" value="C:nucleus"/>
    <property type="evidence" value="ECO:0007669"/>
    <property type="project" value="UniProtKB-SubCell"/>
</dbReference>
<proteinExistence type="inferred from homology"/>
<dbReference type="Gene3D" id="3.30.70.330">
    <property type="match status" value="3"/>
</dbReference>
<evidence type="ECO:0000256" key="1">
    <source>
        <dbReference type="ARBA" id="ARBA00004123"/>
    </source>
</evidence>
<evidence type="ECO:0000313" key="11">
    <source>
        <dbReference type="EMBL" id="CEO99812.1"/>
    </source>
</evidence>
<dbReference type="InterPro" id="IPR000504">
    <property type="entry name" value="RRM_dom"/>
</dbReference>
<comment type="subcellular location">
    <subcellularLocation>
        <location evidence="1 8">Nucleus</location>
    </subcellularLocation>
</comment>
<evidence type="ECO:0000256" key="3">
    <source>
        <dbReference type="ARBA" id="ARBA00022737"/>
    </source>
</evidence>
<dbReference type="EMBL" id="CDSF01000094">
    <property type="protein sequence ID" value="CEO99812.1"/>
    <property type="molecule type" value="Genomic_DNA"/>
</dbReference>
<dbReference type="EMBL" id="OVEO01000020">
    <property type="protein sequence ID" value="SPR02098.1"/>
    <property type="molecule type" value="Genomic_DNA"/>
</dbReference>
<dbReference type="PROSITE" id="PS50102">
    <property type="entry name" value="RRM"/>
    <property type="match status" value="3"/>
</dbReference>
<dbReference type="Pfam" id="PF00076">
    <property type="entry name" value="RRM_1"/>
    <property type="match status" value="3"/>
</dbReference>
<dbReference type="GO" id="GO:0003723">
    <property type="term" value="F:RNA binding"/>
    <property type="evidence" value="ECO:0007669"/>
    <property type="project" value="UniProtKB-UniRule"/>
</dbReference>
<dbReference type="FunFam" id="3.30.70.330:FF:000097">
    <property type="entry name" value="U2 snRNP auxiliary factor large subunit"/>
    <property type="match status" value="1"/>
</dbReference>
<feature type="region of interest" description="Disordered" evidence="9">
    <location>
        <begin position="1"/>
        <end position="64"/>
    </location>
</feature>
<keyword evidence="4 7" id="KW-0694">RNA-binding</keyword>
<protein>
    <recommendedName>
        <fullName evidence="8">Splicing factor U2AF subunit</fullName>
    </recommendedName>
    <alternativeName>
        <fullName evidence="8">U2 snRNP auxiliary factor large subunit</fullName>
    </alternativeName>
</protein>
<feature type="domain" description="RRM" evidence="10">
    <location>
        <begin position="128"/>
        <end position="209"/>
    </location>
</feature>
<evidence type="ECO:0000256" key="9">
    <source>
        <dbReference type="SAM" id="MobiDB-lite"/>
    </source>
</evidence>
<keyword evidence="3" id="KW-0677">Repeat</keyword>
<feature type="domain" description="RRM" evidence="10">
    <location>
        <begin position="352"/>
        <end position="439"/>
    </location>
</feature>
<dbReference type="InterPro" id="IPR003954">
    <property type="entry name" value="RRM_euk-type"/>
</dbReference>
<dbReference type="STRING" id="37360.A0A0G4IX28"/>
<dbReference type="CDD" id="cd12231">
    <property type="entry name" value="RRM2_U2AF65"/>
    <property type="match status" value="1"/>
</dbReference>
<reference evidence="12 14" key="2">
    <citation type="submission" date="2018-03" db="EMBL/GenBank/DDBJ databases">
        <authorList>
            <person name="Fogelqvist J."/>
        </authorList>
    </citation>
    <scope>NUCLEOTIDE SEQUENCE [LARGE SCALE GENOMIC DNA]</scope>
</reference>
<dbReference type="CDD" id="cd12232">
    <property type="entry name" value="RRM3_U2AF65"/>
    <property type="match status" value="1"/>
</dbReference>
<dbReference type="SMART" id="SM00360">
    <property type="entry name" value="RRM"/>
    <property type="match status" value="3"/>
</dbReference>
<keyword evidence="12" id="KW-0496">Mitochondrion</keyword>
<comment type="function">
    <text evidence="8">Necessary for the splicing of pre-mRNA.</text>
</comment>
<organism evidence="11 13">
    <name type="scientific">Plasmodiophora brassicae</name>
    <name type="common">Clubroot disease agent</name>
    <dbReference type="NCBI Taxonomy" id="37360"/>
    <lineage>
        <taxon>Eukaryota</taxon>
        <taxon>Sar</taxon>
        <taxon>Rhizaria</taxon>
        <taxon>Endomyxa</taxon>
        <taxon>Phytomyxea</taxon>
        <taxon>Plasmodiophorida</taxon>
        <taxon>Plasmodiophoridae</taxon>
        <taxon>Plasmodiophora</taxon>
    </lineage>
</organism>
<evidence type="ECO:0000256" key="5">
    <source>
        <dbReference type="ARBA" id="ARBA00023187"/>
    </source>
</evidence>
<sequence length="448" mass="49233">MAATDYHYSRRRSRSPPDYRPSSHRHRSRSPPREKVRDKSGAWTPPPTRRERAHASGWDIAADGTKVPQQVAAAELLRDPNMNLERMAMLGVGTVYNPPVNALGQPIIVGQPSMTVPGSGPRADRQMRRLYAGNLPHTTEADLMHFFNVAMRTALVDQSGGDPVVSVYLNMEKRFAFVEFRTVEEATAALALDGIVYGTFPLKIRRPSDYNPMGMAMPIGPIPALDVSRLGIVSTQVPDGPGKLFCGGLPYELNEDQVRELLETYGSLKSFHLVREKDTNVSKGYAFFEYNDPAVSDAACQGLNNIQIGDRVLTVRAAYAKEDAGPEYSSMVMGQAGYIPAGPVAVHPPSNVIVLLQMVTQDELLDDQEYNDIKEDVHDECSKYGQVEAVVIPRPGYDPTGVGKVYVKFDSVESATAARDALAGRKFDSRTVVAQFYSDDKFAAGQFT</sequence>
<evidence type="ECO:0000256" key="7">
    <source>
        <dbReference type="PROSITE-ProRule" id="PRU00176"/>
    </source>
</evidence>
<dbReference type="OMA" id="IVMTSFY"/>
<feature type="compositionally biased region" description="Basic and acidic residues" evidence="9">
    <location>
        <begin position="31"/>
        <end position="40"/>
    </location>
</feature>
<accession>A0A0G4IX28</accession>
<evidence type="ECO:0000256" key="2">
    <source>
        <dbReference type="ARBA" id="ARBA00022664"/>
    </source>
</evidence>
<dbReference type="GO" id="GO:0006397">
    <property type="term" value="P:mRNA processing"/>
    <property type="evidence" value="ECO:0007669"/>
    <property type="project" value="UniProtKB-KW"/>
</dbReference>
<dbReference type="InterPro" id="IPR006529">
    <property type="entry name" value="U2AF_lg"/>
</dbReference>
<keyword evidence="13" id="KW-1185">Reference proteome</keyword>
<comment type="similarity">
    <text evidence="8">Belongs to the splicing factor SR family.</text>
</comment>
<gene>
    <name evidence="11" type="ORF">PBRA_007546</name>
    <name evidence="12" type="ORF">PLBR_LOCUS9313</name>
</gene>
<dbReference type="InterPro" id="IPR012677">
    <property type="entry name" value="Nucleotide-bd_a/b_plait_sf"/>
</dbReference>
<dbReference type="SUPFAM" id="SSF54928">
    <property type="entry name" value="RNA-binding domain, RBD"/>
    <property type="match status" value="2"/>
</dbReference>
<dbReference type="Proteomes" id="UP000039324">
    <property type="component" value="Unassembled WGS sequence"/>
</dbReference>
<dbReference type="GO" id="GO:0008380">
    <property type="term" value="P:RNA splicing"/>
    <property type="evidence" value="ECO:0007669"/>
    <property type="project" value="UniProtKB-KW"/>
</dbReference>
<evidence type="ECO:0000259" key="10">
    <source>
        <dbReference type="PROSITE" id="PS50102"/>
    </source>
</evidence>
<reference evidence="11 13" key="1">
    <citation type="submission" date="2015-02" db="EMBL/GenBank/DDBJ databases">
        <authorList>
            <person name="Chooi Y.-H."/>
        </authorList>
    </citation>
    <scope>NUCLEOTIDE SEQUENCE [LARGE SCALE GENOMIC DNA]</scope>
    <source>
        <strain evidence="11">E3</strain>
    </source>
</reference>
<name>A0A0G4IX28_PLABS</name>
<evidence type="ECO:0000313" key="13">
    <source>
        <dbReference type="Proteomes" id="UP000039324"/>
    </source>
</evidence>
<dbReference type="OrthoDB" id="10266058at2759"/>